<dbReference type="GO" id="GO:0006011">
    <property type="term" value="P:UDP-alpha-D-glucose metabolic process"/>
    <property type="evidence" value="ECO:0007669"/>
    <property type="project" value="InterPro"/>
</dbReference>
<dbReference type="Pfam" id="PF14559">
    <property type="entry name" value="TPR_19"/>
    <property type="match status" value="2"/>
</dbReference>
<evidence type="ECO:0000256" key="6">
    <source>
        <dbReference type="ARBA" id="ARBA00022916"/>
    </source>
</evidence>
<dbReference type="Pfam" id="PF05420">
    <property type="entry name" value="BCSC_C"/>
    <property type="match status" value="1"/>
</dbReference>
<dbReference type="UniPathway" id="UPA00694"/>
<keyword evidence="4" id="KW-0677">Repeat</keyword>
<feature type="domain" description="Cellulose synthase operon C C-terminal" evidence="8">
    <location>
        <begin position="802"/>
        <end position="1152"/>
    </location>
</feature>
<evidence type="ECO:0000313" key="9">
    <source>
        <dbReference type="EMBL" id="MQU04095.1"/>
    </source>
</evidence>
<dbReference type="PRINTS" id="PR01441">
    <property type="entry name" value="CELLSNTHASEC"/>
</dbReference>
<dbReference type="InterPro" id="IPR008410">
    <property type="entry name" value="BCSC_C"/>
</dbReference>
<keyword evidence="5" id="KW-0802">TPR repeat</keyword>
<dbReference type="AlphaFoldDB" id="A0A6L5HNN6"/>
<dbReference type="GO" id="GO:0000127">
    <property type="term" value="C:transcription factor TFIIIC complex"/>
    <property type="evidence" value="ECO:0007669"/>
    <property type="project" value="TreeGrafter"/>
</dbReference>
<evidence type="ECO:0000256" key="5">
    <source>
        <dbReference type="ARBA" id="ARBA00022803"/>
    </source>
</evidence>
<dbReference type="InterPro" id="IPR011990">
    <property type="entry name" value="TPR-like_helical_dom_sf"/>
</dbReference>
<evidence type="ECO:0000256" key="3">
    <source>
        <dbReference type="ARBA" id="ARBA00022729"/>
    </source>
</evidence>
<dbReference type="SUPFAM" id="SSF48452">
    <property type="entry name" value="TPR-like"/>
    <property type="match status" value="4"/>
</dbReference>
<feature type="chain" id="PRO_5026707734" evidence="7">
    <location>
        <begin position="17"/>
        <end position="1172"/>
    </location>
</feature>
<accession>A0A6L5HNN6</accession>
<keyword evidence="6" id="KW-0135">Cellulose biosynthesis</keyword>
<gene>
    <name evidence="9" type="primary">bcsC</name>
    <name evidence="9" type="ORF">GHO27_00195</name>
</gene>
<comment type="pathway">
    <text evidence="2">Glycan metabolism; bacterial cellulose biosynthesis.</text>
</comment>
<organism evidence="9 10">
    <name type="scientific">Pseudomonas helleri</name>
    <dbReference type="NCBI Taxonomy" id="1608996"/>
    <lineage>
        <taxon>Bacteria</taxon>
        <taxon>Pseudomonadati</taxon>
        <taxon>Pseudomonadota</taxon>
        <taxon>Gammaproteobacteria</taxon>
        <taxon>Pseudomonadales</taxon>
        <taxon>Pseudomonadaceae</taxon>
        <taxon>Pseudomonas</taxon>
    </lineage>
</organism>
<dbReference type="SMART" id="SM00028">
    <property type="entry name" value="TPR"/>
    <property type="match status" value="6"/>
</dbReference>
<sequence length="1172" mass="130727">MAWAVLFSGISTSALAQPVSIQDQQQWLLEQVRIGEALYRDDLVRDSLARLWLIAPNNPQALAASVRQALLDKNPDLAKQRLAHLQQLAPDSLALRQAQNLMKLQDPQVQVQLQQARLYAAGGRPEEAAVIFEQLFGDAPPDFATALEYLRIRTNITGQRPRVIEQLKTLDAQYPGNIGLRQTLADLLFREKRDAEALAVLHELSTDPNAINAAAEREYEYLSTLPIDRSTTLAWQAYLQRYPRSPVLSEATQKLKIQQQLLADPAWVAGTRGKQMIDQSRNPVTAEALLRRALKHYPDDTTLSGALGVALFRQARYDAAYAAFNTARSKEQDTFKISKWQDLMDASRYRALLSQGEKALQRNDVNAAFNAYQKARSTQTREAEPLIGLADVALARHDTTQAETLLLQARRLEPTNSSAVRGLLRLYAAQSPDKAKYFLDGLPPSLQKEFASSRQSLEVDELNRLADAASERKDWPQVVALLSKVRNLTPDEPWLTYRLANAQREINQPGAADDSFKQLMQHQGQNPEARYAYALYLSSTERNASALSVLEQLPQAQWNDSMRELHARLQRSELLARADSLRKAGNEPQAIALLMQNPDNDDLLTLARWAQEREDYAQAQKLYAHVLRQDPGNTDARLGQIETLSNTRQLDAARRQLEQFQPAPGEALTPTQQRLVANAWAEVGEPDKAQALFAELLKTPQDDPTIYRDAARLMSAKQPQQALDYYAKGMAGAGLITPEQANPRDNRAMTLASREKDDDEWLERSLRSDVDELYQRQNPTLHLYTDYGWRADDASAGTSDTDTQTTILQLDLPIADGSGFIRAEQIDMDAGKFDADEDGFVRESYGTCAIGIKRKGTDEPVFSGCEDRSQSARGTTLAAGWKNETWNIDVGRTPDTFKVPNWLGGVAYSNKIGSLGWTLTGSRRPLSNSILSYSGAKDLNTGVTWGGVTSNGLTLSLSHDEGGVDGVWASLGQHWLRGKNVENNHKNTAMAGYYYRLVERADERMRTGLTVMYWGYDKDLSEYTLGQGGYYSPQQYFSIGVPLNYAWRTPNWSVSLESSVGWSYAKTKSNDLYPLSGLNDKLLSVVDQEGFELAEPLGQTSGGSSNGIGIRLQGLAERRLTDNLVLGSGLLYQHSEGYAPSRAMLYLRYTFDAWQGNLPLPVEPLIPYADFR</sequence>
<dbReference type="PANTHER" id="PTHR23082">
    <property type="entry name" value="TRANSCRIPTION INITIATION FACTOR IIIC TFIIIC , POLYPEPTIDE 3-RELATED"/>
    <property type="match status" value="1"/>
</dbReference>
<dbReference type="RefSeq" id="WP_153371944.1">
    <property type="nucleotide sequence ID" value="NZ_WIVU01000001.1"/>
</dbReference>
<proteinExistence type="predicted"/>
<feature type="signal peptide" evidence="7">
    <location>
        <begin position="1"/>
        <end position="16"/>
    </location>
</feature>
<dbReference type="Proteomes" id="UP000478064">
    <property type="component" value="Unassembled WGS sequence"/>
</dbReference>
<comment type="caution">
    <text evidence="9">The sequence shown here is derived from an EMBL/GenBank/DDBJ whole genome shotgun (WGS) entry which is preliminary data.</text>
</comment>
<keyword evidence="3 7" id="KW-0732">Signal</keyword>
<dbReference type="PANTHER" id="PTHR23082:SF0">
    <property type="entry name" value="GENERAL TRANSCRIPTION FACTOR 3C POLYPEPTIDE 3"/>
    <property type="match status" value="1"/>
</dbReference>
<protein>
    <submittedName>
        <fullName evidence="9">Cellulose biosynthesis protein BcsC</fullName>
    </submittedName>
</protein>
<dbReference type="GO" id="GO:0030244">
    <property type="term" value="P:cellulose biosynthetic process"/>
    <property type="evidence" value="ECO:0007669"/>
    <property type="project" value="UniProtKB-KW"/>
</dbReference>
<dbReference type="NCBIfam" id="NF008520">
    <property type="entry name" value="PRK11447.1"/>
    <property type="match status" value="1"/>
</dbReference>
<evidence type="ECO:0000313" key="10">
    <source>
        <dbReference type="Proteomes" id="UP000478064"/>
    </source>
</evidence>
<dbReference type="EMBL" id="WIVU01000001">
    <property type="protein sequence ID" value="MQU04095.1"/>
    <property type="molecule type" value="Genomic_DNA"/>
</dbReference>
<dbReference type="InterPro" id="IPR003921">
    <property type="entry name" value="Cell_synth_C"/>
</dbReference>
<dbReference type="Gene3D" id="1.25.40.10">
    <property type="entry name" value="Tetratricopeptide repeat domain"/>
    <property type="match status" value="4"/>
</dbReference>
<comment type="function">
    <text evidence="1">Required for maximal bacterial cellulose synthesis.</text>
</comment>
<evidence type="ECO:0000256" key="4">
    <source>
        <dbReference type="ARBA" id="ARBA00022737"/>
    </source>
</evidence>
<dbReference type="GO" id="GO:0019867">
    <property type="term" value="C:outer membrane"/>
    <property type="evidence" value="ECO:0007669"/>
    <property type="project" value="InterPro"/>
</dbReference>
<dbReference type="InterPro" id="IPR039340">
    <property type="entry name" value="Tfc4/TFIIIC-102/Sfc4"/>
</dbReference>
<evidence type="ECO:0000256" key="2">
    <source>
        <dbReference type="ARBA" id="ARBA00005186"/>
    </source>
</evidence>
<dbReference type="InterPro" id="IPR019734">
    <property type="entry name" value="TPR_rpt"/>
</dbReference>
<evidence type="ECO:0000256" key="7">
    <source>
        <dbReference type="SAM" id="SignalP"/>
    </source>
</evidence>
<dbReference type="GO" id="GO:0006383">
    <property type="term" value="P:transcription by RNA polymerase III"/>
    <property type="evidence" value="ECO:0007669"/>
    <property type="project" value="InterPro"/>
</dbReference>
<evidence type="ECO:0000256" key="1">
    <source>
        <dbReference type="ARBA" id="ARBA00003476"/>
    </source>
</evidence>
<name>A0A6L5HNN6_9PSED</name>
<reference evidence="9 10" key="1">
    <citation type="submission" date="2019-10" db="EMBL/GenBank/DDBJ databases">
        <title>Evaluation of single-gene subtyping targets for Pseudomonas.</title>
        <authorList>
            <person name="Reichler S.J."/>
            <person name="Orsi R.H."/>
            <person name="Wiedmann M."/>
            <person name="Martin N.H."/>
            <person name="Murphy S.I."/>
        </authorList>
    </citation>
    <scope>NUCLEOTIDE SEQUENCE [LARGE SCALE GENOMIC DNA]</scope>
    <source>
        <strain evidence="9 10">FSL R10-1637</strain>
    </source>
</reference>
<evidence type="ECO:0000259" key="8">
    <source>
        <dbReference type="Pfam" id="PF05420"/>
    </source>
</evidence>